<dbReference type="PROSITE" id="PS51257">
    <property type="entry name" value="PROKAR_LIPOPROTEIN"/>
    <property type="match status" value="1"/>
</dbReference>
<dbReference type="Proteomes" id="UP001254848">
    <property type="component" value="Unassembled WGS sequence"/>
</dbReference>
<dbReference type="PANTHER" id="PTHR36504:SF1">
    <property type="entry name" value="LIPOPOLYSACCHARIDE EXPORT SYSTEM PROTEIN LPTA"/>
    <property type="match status" value="1"/>
</dbReference>
<feature type="chain" id="PRO_5046471925" evidence="2">
    <location>
        <begin position="23"/>
        <end position="172"/>
    </location>
</feature>
<organism evidence="4 5">
    <name type="scientific">Anaeroselena agilis</name>
    <dbReference type="NCBI Taxonomy" id="3063788"/>
    <lineage>
        <taxon>Bacteria</taxon>
        <taxon>Bacillati</taxon>
        <taxon>Bacillota</taxon>
        <taxon>Negativicutes</taxon>
        <taxon>Acetonemataceae</taxon>
        <taxon>Anaeroselena</taxon>
    </lineage>
</organism>
<evidence type="ECO:0000256" key="2">
    <source>
        <dbReference type="SAM" id="SignalP"/>
    </source>
</evidence>
<keyword evidence="1 2" id="KW-0732">Signal</keyword>
<dbReference type="RefSeq" id="WP_413780428.1">
    <property type="nucleotide sequence ID" value="NZ_JAUOZS010000001.1"/>
</dbReference>
<feature type="domain" description="Organic solvent tolerance-like N-terminal" evidence="3">
    <location>
        <begin position="116"/>
        <end position="152"/>
    </location>
</feature>
<dbReference type="Gene3D" id="2.60.450.10">
    <property type="entry name" value="Lipopolysaccharide (LPS) transport protein A like domain"/>
    <property type="match status" value="1"/>
</dbReference>
<dbReference type="Pfam" id="PF03968">
    <property type="entry name" value="LptD_N"/>
    <property type="match status" value="1"/>
</dbReference>
<keyword evidence="5" id="KW-1185">Reference proteome</keyword>
<evidence type="ECO:0000256" key="1">
    <source>
        <dbReference type="ARBA" id="ARBA00022729"/>
    </source>
</evidence>
<dbReference type="InterPro" id="IPR005653">
    <property type="entry name" value="OstA-like_N"/>
</dbReference>
<sequence length="172" mass="18440">MKQKTLLVTLLALLLLTGIACASPSKPVIKADKTYFDVNTGLYVLKGNVYIEVKDRIITAGMARVSIASLEVWGTGGVTVTQGDIYFSGQDVYVFGLQDRAKIDGGVTFKRTGLSITADRVEFNWRSKIGVFSGNVGVTQNDATWTADRVTYNVETNAIVQPTLPLTAGSGG</sequence>
<protein>
    <submittedName>
        <fullName evidence="4">LptA/OstA family protein</fullName>
    </submittedName>
</protein>
<dbReference type="PANTHER" id="PTHR36504">
    <property type="entry name" value="LIPOPOLYSACCHARIDE EXPORT SYSTEM PROTEIN LPTA"/>
    <property type="match status" value="1"/>
</dbReference>
<dbReference type="EMBL" id="JAUOZS010000001">
    <property type="protein sequence ID" value="MDT8901930.1"/>
    <property type="molecule type" value="Genomic_DNA"/>
</dbReference>
<name>A0ABU3NZR4_9FIRM</name>
<evidence type="ECO:0000313" key="4">
    <source>
        <dbReference type="EMBL" id="MDT8901930.1"/>
    </source>
</evidence>
<evidence type="ECO:0000259" key="3">
    <source>
        <dbReference type="Pfam" id="PF03968"/>
    </source>
</evidence>
<comment type="caution">
    <text evidence="4">The sequence shown here is derived from an EMBL/GenBank/DDBJ whole genome shotgun (WGS) entry which is preliminary data.</text>
</comment>
<dbReference type="InterPro" id="IPR052037">
    <property type="entry name" value="LPS_export_LptA"/>
</dbReference>
<feature type="signal peptide" evidence="2">
    <location>
        <begin position="1"/>
        <end position="22"/>
    </location>
</feature>
<gene>
    <name evidence="4" type="ORF">Q4T40_11810</name>
</gene>
<proteinExistence type="predicted"/>
<accession>A0ABU3NZR4</accession>
<reference evidence="4 5" key="1">
    <citation type="submission" date="2023-07" db="EMBL/GenBank/DDBJ databases">
        <title>The novel representative of Negativicutes class, Anaeroselena agilis gen. nov. sp. nov.</title>
        <authorList>
            <person name="Prokofeva M.I."/>
            <person name="Elcheninov A.G."/>
            <person name="Klyukina A."/>
            <person name="Kublanov I.V."/>
            <person name="Frolov E.N."/>
            <person name="Podosokorskaya O.A."/>
        </authorList>
    </citation>
    <scope>NUCLEOTIDE SEQUENCE [LARGE SCALE GENOMIC DNA]</scope>
    <source>
        <strain evidence="4 5">4137-cl</strain>
    </source>
</reference>
<evidence type="ECO:0000313" key="5">
    <source>
        <dbReference type="Proteomes" id="UP001254848"/>
    </source>
</evidence>